<keyword evidence="2" id="KW-0732">Signal</keyword>
<name>A0ABU5DTD3_9PROT</name>
<dbReference type="EMBL" id="JAXCLX010000001">
    <property type="protein sequence ID" value="MDY0870594.1"/>
    <property type="molecule type" value="Genomic_DNA"/>
</dbReference>
<dbReference type="PANTHER" id="PTHR36505:SF1">
    <property type="entry name" value="BLR1072 PROTEIN"/>
    <property type="match status" value="1"/>
</dbReference>
<feature type="domain" description="PRC-barrel" evidence="3">
    <location>
        <begin position="75"/>
        <end position="151"/>
    </location>
</feature>
<evidence type="ECO:0000259" key="3">
    <source>
        <dbReference type="Pfam" id="PF05239"/>
    </source>
</evidence>
<evidence type="ECO:0000313" key="4">
    <source>
        <dbReference type="EMBL" id="MDY0870594.1"/>
    </source>
</evidence>
<dbReference type="SUPFAM" id="SSF50346">
    <property type="entry name" value="PRC-barrel domain"/>
    <property type="match status" value="1"/>
</dbReference>
<keyword evidence="5" id="KW-1185">Reference proteome</keyword>
<feature type="chain" id="PRO_5047062159" evidence="2">
    <location>
        <begin position="27"/>
        <end position="194"/>
    </location>
</feature>
<sequence length="194" mass="19818">MMKRILLAATVASLPMGYALTLPAIADDATTLPPAPTDQGVAPTTPSGEGVGTIAAEPAAAPPPAEAVIPAQRANEVRAENLIGTTVFSPEGEKVGVVKDILFDTSGKATGLVLSVGGIMGLGAKSVGLTWDEVDVQPEPKLLQVNYTEEQLEAAPTFKTQEAQQAESEAQQMQSQQPAQPPAPASAPAPAATE</sequence>
<evidence type="ECO:0000313" key="5">
    <source>
        <dbReference type="Proteomes" id="UP001271769"/>
    </source>
</evidence>
<dbReference type="RefSeq" id="WP_320498875.1">
    <property type="nucleotide sequence ID" value="NZ_JAXCLX010000001.1"/>
</dbReference>
<gene>
    <name evidence="4" type="ORF">SMD31_01615</name>
</gene>
<dbReference type="InterPro" id="IPR011033">
    <property type="entry name" value="PRC_barrel-like_sf"/>
</dbReference>
<dbReference type="PANTHER" id="PTHR36505">
    <property type="entry name" value="BLR1072 PROTEIN"/>
    <property type="match status" value="1"/>
</dbReference>
<feature type="signal peptide" evidence="2">
    <location>
        <begin position="1"/>
        <end position="26"/>
    </location>
</feature>
<feature type="region of interest" description="Disordered" evidence="1">
    <location>
        <begin position="31"/>
        <end position="63"/>
    </location>
</feature>
<feature type="region of interest" description="Disordered" evidence="1">
    <location>
        <begin position="153"/>
        <end position="194"/>
    </location>
</feature>
<dbReference type="InterPro" id="IPR027275">
    <property type="entry name" value="PRC-brl_dom"/>
</dbReference>
<dbReference type="Gene3D" id="2.30.30.240">
    <property type="entry name" value="PRC-barrel domain"/>
    <property type="match status" value="1"/>
</dbReference>
<evidence type="ECO:0000256" key="1">
    <source>
        <dbReference type="SAM" id="MobiDB-lite"/>
    </source>
</evidence>
<organism evidence="4 5">
    <name type="scientific">Dongia rigui</name>
    <dbReference type="NCBI Taxonomy" id="940149"/>
    <lineage>
        <taxon>Bacteria</taxon>
        <taxon>Pseudomonadati</taxon>
        <taxon>Pseudomonadota</taxon>
        <taxon>Alphaproteobacteria</taxon>
        <taxon>Rhodospirillales</taxon>
        <taxon>Dongiaceae</taxon>
        <taxon>Dongia</taxon>
    </lineage>
</organism>
<evidence type="ECO:0000256" key="2">
    <source>
        <dbReference type="SAM" id="SignalP"/>
    </source>
</evidence>
<dbReference type="Pfam" id="PF05239">
    <property type="entry name" value="PRC"/>
    <property type="match status" value="1"/>
</dbReference>
<accession>A0ABU5DTD3</accession>
<proteinExistence type="predicted"/>
<comment type="caution">
    <text evidence="4">The sequence shown here is derived from an EMBL/GenBank/DDBJ whole genome shotgun (WGS) entry which is preliminary data.</text>
</comment>
<reference evidence="4 5" key="1">
    <citation type="journal article" date="2013" name="Antonie Van Leeuwenhoek">
        <title>Dongia rigui sp. nov., isolated from freshwater of a large wetland in Korea.</title>
        <authorList>
            <person name="Baik K.S."/>
            <person name="Hwang Y.M."/>
            <person name="Choi J.S."/>
            <person name="Kwon J."/>
            <person name="Seong C.N."/>
        </authorList>
    </citation>
    <scope>NUCLEOTIDE SEQUENCE [LARGE SCALE GENOMIC DNA]</scope>
    <source>
        <strain evidence="4 5">04SU4-P</strain>
    </source>
</reference>
<dbReference type="Proteomes" id="UP001271769">
    <property type="component" value="Unassembled WGS sequence"/>
</dbReference>
<protein>
    <submittedName>
        <fullName evidence="4">PRC-barrel domain-containing protein</fullName>
    </submittedName>
</protein>
<feature type="compositionally biased region" description="Low complexity" evidence="1">
    <location>
        <begin position="161"/>
        <end position="178"/>
    </location>
</feature>